<feature type="transmembrane region" description="Helical" evidence="7">
    <location>
        <begin position="260"/>
        <end position="279"/>
    </location>
</feature>
<reference evidence="8" key="1">
    <citation type="submission" date="2020-07" db="EMBL/GenBank/DDBJ databases">
        <title>Multicomponent nature underlies the extraordinary mechanical properties of spider dragline silk.</title>
        <authorList>
            <person name="Kono N."/>
            <person name="Nakamura H."/>
            <person name="Mori M."/>
            <person name="Yoshida Y."/>
            <person name="Ohtoshi R."/>
            <person name="Malay A.D."/>
            <person name="Moran D.A.P."/>
            <person name="Tomita M."/>
            <person name="Numata K."/>
            <person name="Arakawa K."/>
        </authorList>
    </citation>
    <scope>NUCLEOTIDE SEQUENCE</scope>
</reference>
<evidence type="ECO:0000256" key="3">
    <source>
        <dbReference type="ARBA" id="ARBA00022692"/>
    </source>
</evidence>
<proteinExistence type="inferred from homology"/>
<sequence length="700" mass="76941">MADDKLGNTELFWEDAVVIALYFVMVLAVGAWSSFRSKRDSVSGYFLASRSMHWIPVGASLFASNIGSGHFIGLTGSGASSGIGIAGFELNAMFVVLILGWFFVPVYMASGVYTMPEYLRKRFGGQRIRIYLSVLALLLYVFTKISADLYAGAIFINQSVKLDLYGSVLSLLAIAALFTIAGGLSAVMWTDFAQTILMLVGALALSVLSIAKVGGYSDLVKGFGEISVNDSYIGFSSNNESCSAVPKNYMSLLRSPTDPQLPGTGMIFGLTISAVWYWCSDQVIVQRALSAKDLSHAKGGCILAGYLKLLPLFLFVLPGMAARILYPNEVACSNPVKCKEICGSELGCTNIAYPKLVLDLMPAGARGLMISVMLAALMSSLTSIFNSSSTIFTMDIWRRIRKGASETELLIVGRLFVLILVVISIVWIPIIQAAQNSQLFHYIQSVTSFLAPPVCAVYILAIISKRVNEQGAFWGLMVGLAVGLIRFIWEFSYTVPSCASQLPDPRPDIISKVHYLHFGIILFLISCIVTIVVSYATQPIAMMHLPRLLFWNRHSKDVRVEITKKNIVSDENSNAEEMGEVNKGFQNVDSEKYADKDRSSLDIKGACPVYIHEPVNKFKEEQGSFEQDIAKKPTWKRILFLICGVSSDSSQNEAEEQISAEEEASQAAEAIVEKPFWRRFCNANAILLLIICSFLWGYYA</sequence>
<dbReference type="PROSITE" id="PS00457">
    <property type="entry name" value="NA_SOLUT_SYMP_2"/>
    <property type="match status" value="1"/>
</dbReference>
<evidence type="ECO:0000256" key="2">
    <source>
        <dbReference type="ARBA" id="ARBA00006434"/>
    </source>
</evidence>
<evidence type="ECO:0000256" key="4">
    <source>
        <dbReference type="ARBA" id="ARBA00022989"/>
    </source>
</evidence>
<dbReference type="Gene3D" id="1.20.1730.10">
    <property type="entry name" value="Sodium/glucose cotransporter"/>
    <property type="match status" value="1"/>
</dbReference>
<keyword evidence="4 7" id="KW-1133">Transmembrane helix</keyword>
<feature type="transmembrane region" description="Helical" evidence="7">
    <location>
        <begin position="473"/>
        <end position="495"/>
    </location>
</feature>
<gene>
    <name evidence="8" type="primary">slc5a9</name>
    <name evidence="8" type="ORF">TNCT_334361</name>
</gene>
<feature type="transmembrane region" description="Helical" evidence="7">
    <location>
        <begin position="168"/>
        <end position="189"/>
    </location>
</feature>
<dbReference type="Proteomes" id="UP000887116">
    <property type="component" value="Unassembled WGS sequence"/>
</dbReference>
<feature type="transmembrane region" description="Helical" evidence="7">
    <location>
        <begin position="300"/>
        <end position="326"/>
    </location>
</feature>
<feature type="transmembrane region" description="Helical" evidence="7">
    <location>
        <begin position="515"/>
        <end position="537"/>
    </location>
</feature>
<dbReference type="Pfam" id="PF00474">
    <property type="entry name" value="SSF"/>
    <property type="match status" value="1"/>
</dbReference>
<dbReference type="NCBIfam" id="TIGR00813">
    <property type="entry name" value="sss"/>
    <property type="match status" value="1"/>
</dbReference>
<dbReference type="GO" id="GO:0005886">
    <property type="term" value="C:plasma membrane"/>
    <property type="evidence" value="ECO:0007669"/>
    <property type="project" value="TreeGrafter"/>
</dbReference>
<name>A0A8X6FZL6_TRICU</name>
<evidence type="ECO:0000256" key="6">
    <source>
        <dbReference type="RuleBase" id="RU362091"/>
    </source>
</evidence>
<keyword evidence="9" id="KW-1185">Reference proteome</keyword>
<dbReference type="OrthoDB" id="6414870at2759"/>
<feature type="transmembrane region" description="Helical" evidence="7">
    <location>
        <begin position="196"/>
        <end position="215"/>
    </location>
</feature>
<dbReference type="InterPro" id="IPR001734">
    <property type="entry name" value="Na/solute_symporter"/>
</dbReference>
<dbReference type="EMBL" id="BMAO01033860">
    <property type="protein sequence ID" value="GFQ92288.1"/>
    <property type="molecule type" value="Genomic_DNA"/>
</dbReference>
<dbReference type="InterPro" id="IPR018212">
    <property type="entry name" value="Na/solute_symporter_CS"/>
</dbReference>
<feature type="transmembrane region" description="Helical" evidence="7">
    <location>
        <begin position="12"/>
        <end position="32"/>
    </location>
</feature>
<dbReference type="InterPro" id="IPR038377">
    <property type="entry name" value="Na/Glc_symporter_sf"/>
</dbReference>
<evidence type="ECO:0000313" key="9">
    <source>
        <dbReference type="Proteomes" id="UP000887116"/>
    </source>
</evidence>
<protein>
    <recommendedName>
        <fullName evidence="10">Sodium/glucose cotransporter 4</fullName>
    </recommendedName>
</protein>
<feature type="transmembrane region" description="Helical" evidence="7">
    <location>
        <begin position="130"/>
        <end position="156"/>
    </location>
</feature>
<feature type="transmembrane region" description="Helical" evidence="7">
    <location>
        <begin position="409"/>
        <end position="430"/>
    </location>
</feature>
<feature type="transmembrane region" description="Helical" evidence="7">
    <location>
        <begin position="53"/>
        <end position="72"/>
    </location>
</feature>
<feature type="transmembrane region" description="Helical" evidence="7">
    <location>
        <begin position="368"/>
        <end position="388"/>
    </location>
</feature>
<organism evidence="8 9">
    <name type="scientific">Trichonephila clavata</name>
    <name type="common">Joro spider</name>
    <name type="synonym">Nephila clavata</name>
    <dbReference type="NCBI Taxonomy" id="2740835"/>
    <lineage>
        <taxon>Eukaryota</taxon>
        <taxon>Metazoa</taxon>
        <taxon>Ecdysozoa</taxon>
        <taxon>Arthropoda</taxon>
        <taxon>Chelicerata</taxon>
        <taxon>Arachnida</taxon>
        <taxon>Araneae</taxon>
        <taxon>Araneomorphae</taxon>
        <taxon>Entelegynae</taxon>
        <taxon>Araneoidea</taxon>
        <taxon>Nephilidae</taxon>
        <taxon>Trichonephila</taxon>
    </lineage>
</organism>
<comment type="caution">
    <text evidence="8">The sequence shown here is derived from an EMBL/GenBank/DDBJ whole genome shotgun (WGS) entry which is preliminary data.</text>
</comment>
<feature type="transmembrane region" description="Helical" evidence="7">
    <location>
        <begin position="92"/>
        <end position="109"/>
    </location>
</feature>
<dbReference type="PANTHER" id="PTHR11819">
    <property type="entry name" value="SOLUTE CARRIER FAMILY 5"/>
    <property type="match status" value="1"/>
</dbReference>
<evidence type="ECO:0000256" key="7">
    <source>
        <dbReference type="SAM" id="Phobius"/>
    </source>
</evidence>
<accession>A0A8X6FZL6</accession>
<comment type="similarity">
    <text evidence="2 6">Belongs to the sodium:solute symporter (SSF) (TC 2.A.21) family.</text>
</comment>
<evidence type="ECO:0000256" key="5">
    <source>
        <dbReference type="ARBA" id="ARBA00023136"/>
    </source>
</evidence>
<evidence type="ECO:0008006" key="10">
    <source>
        <dbReference type="Google" id="ProtNLM"/>
    </source>
</evidence>
<evidence type="ECO:0000256" key="1">
    <source>
        <dbReference type="ARBA" id="ARBA00004141"/>
    </source>
</evidence>
<dbReference type="PROSITE" id="PS50283">
    <property type="entry name" value="NA_SOLUT_SYMP_3"/>
    <property type="match status" value="1"/>
</dbReference>
<keyword evidence="3 7" id="KW-0812">Transmembrane</keyword>
<dbReference type="AlphaFoldDB" id="A0A8X6FZL6"/>
<comment type="subcellular location">
    <subcellularLocation>
        <location evidence="1">Membrane</location>
        <topology evidence="1">Multi-pass membrane protein</topology>
    </subcellularLocation>
</comment>
<feature type="transmembrane region" description="Helical" evidence="7">
    <location>
        <begin position="442"/>
        <end position="461"/>
    </location>
</feature>
<dbReference type="PANTHER" id="PTHR11819:SF195">
    <property type="entry name" value="SODIUM_GLUCOSE COTRANSPORTER 4"/>
    <property type="match status" value="1"/>
</dbReference>
<keyword evidence="5 7" id="KW-0472">Membrane</keyword>
<feature type="transmembrane region" description="Helical" evidence="7">
    <location>
        <begin position="680"/>
        <end position="699"/>
    </location>
</feature>
<evidence type="ECO:0000313" key="8">
    <source>
        <dbReference type="EMBL" id="GFQ92288.1"/>
    </source>
</evidence>
<dbReference type="GO" id="GO:0005412">
    <property type="term" value="F:D-glucose:sodium symporter activity"/>
    <property type="evidence" value="ECO:0007669"/>
    <property type="project" value="TreeGrafter"/>
</dbReference>